<keyword evidence="14" id="KW-1185">Reference proteome</keyword>
<dbReference type="PANTHER" id="PTHR47529">
    <property type="entry name" value="PEPTIDYL-PROLYL CIS-TRANS ISOMERASE D"/>
    <property type="match status" value="1"/>
</dbReference>
<dbReference type="PANTHER" id="PTHR47529:SF1">
    <property type="entry name" value="PERIPLASMIC CHAPERONE PPID"/>
    <property type="match status" value="1"/>
</dbReference>
<evidence type="ECO:0000256" key="10">
    <source>
        <dbReference type="ARBA" id="ARBA00042775"/>
    </source>
</evidence>
<dbReference type="GO" id="GO:0005886">
    <property type="term" value="C:plasma membrane"/>
    <property type="evidence" value="ECO:0007669"/>
    <property type="project" value="UniProtKB-SubCell"/>
</dbReference>
<keyword evidence="2" id="KW-1003">Cell membrane</keyword>
<evidence type="ECO:0000256" key="1">
    <source>
        <dbReference type="ARBA" id="ARBA00004382"/>
    </source>
</evidence>
<evidence type="ECO:0000256" key="8">
    <source>
        <dbReference type="ARBA" id="ARBA00038408"/>
    </source>
</evidence>
<evidence type="ECO:0000256" key="7">
    <source>
        <dbReference type="ARBA" id="ARBA00023186"/>
    </source>
</evidence>
<dbReference type="EMBL" id="AHTH01000048">
    <property type="protein sequence ID" value="EHR39875.1"/>
    <property type="molecule type" value="Genomic_DNA"/>
</dbReference>
<comment type="similarity">
    <text evidence="8">Belongs to the PpiD chaperone family.</text>
</comment>
<dbReference type="PROSITE" id="PS01096">
    <property type="entry name" value="PPIC_PPIASE_1"/>
    <property type="match status" value="1"/>
</dbReference>
<keyword evidence="7" id="KW-0143">Chaperone</keyword>
<keyword evidence="3" id="KW-0997">Cell inner membrane</keyword>
<evidence type="ECO:0000256" key="4">
    <source>
        <dbReference type="ARBA" id="ARBA00022692"/>
    </source>
</evidence>
<feature type="domain" description="PpiC" evidence="12">
    <location>
        <begin position="257"/>
        <end position="355"/>
    </location>
</feature>
<sequence>MTAKIILGLVILTFALAGVGGYLSSPREAIVAVVNGEEISQARFEQALQSERSRMQQQFGEMYDMLAADPGYMANFRSEVLERLIDDTLQKQFARRLGLRVGDDQVRAAVVNLPDFQVDGVFNNDRFIAILRQAGYQPAEFRELIREDLSGSQLMQGLLGSEFGLAGEINQLLALQQQTRDIRYLTIPAERFRSQLNLSEEQIQSYYQQQIARFMTPEQVAVEYVELSAAALAADIEVTEQQVADYYQANQARFGSAEQREVAHIMLESEQDDSALEQQAQALLAELKAGADFAALAQQHSADTFSAQNGGELGPLVAGQMDAAFEAAAMALAAEGELSGVVRSEFGYHIIKLSKFTPATTKTLAEVATEIRNQLQADQATALFYDLQQRLAQTAFEQPDNLEDAAEAIGVKVQHTTLFSRDTAPALLAQPAVLSRLFNPTFIAERLNSDVIELARDQVLVVRVKEHQVARTLPLDEVRPEVEAAVQQQELARLTAAYAAELLAAKTDLDSLATQVAVTINDHPATPRFGGALGTEIRTKAFAMPRPESGATSLDSVQLANGDVALVAVSAVTDAEISSVPDAGQLEAIARQQAEQNYQALLAVLRADAKISRQLRNTTQPDDI</sequence>
<dbReference type="InterPro" id="IPR046357">
    <property type="entry name" value="PPIase_dom_sf"/>
</dbReference>
<dbReference type="SUPFAM" id="SSF109998">
    <property type="entry name" value="Triger factor/SurA peptide-binding domain-like"/>
    <property type="match status" value="1"/>
</dbReference>
<dbReference type="AlphaFoldDB" id="H3ZHL9"/>
<evidence type="ECO:0000259" key="12">
    <source>
        <dbReference type="PROSITE" id="PS50198"/>
    </source>
</evidence>
<evidence type="ECO:0000313" key="14">
    <source>
        <dbReference type="Proteomes" id="UP000012046"/>
    </source>
</evidence>
<keyword evidence="5" id="KW-1133">Transmembrane helix</keyword>
<keyword evidence="4" id="KW-0812">Transmembrane</keyword>
<evidence type="ECO:0000256" key="11">
    <source>
        <dbReference type="PROSITE-ProRule" id="PRU00278"/>
    </source>
</evidence>
<dbReference type="STRING" id="1129374.AJE_14385"/>
<dbReference type="InterPro" id="IPR027304">
    <property type="entry name" value="Trigger_fact/SurA_dom_sf"/>
</dbReference>
<dbReference type="PROSITE" id="PS50198">
    <property type="entry name" value="PPIC_PPIASE_2"/>
    <property type="match status" value="1"/>
</dbReference>
<dbReference type="PATRIC" id="fig|1129374.4.peg.2847"/>
<evidence type="ECO:0000256" key="2">
    <source>
        <dbReference type="ARBA" id="ARBA00022475"/>
    </source>
</evidence>
<dbReference type="InterPro" id="IPR052029">
    <property type="entry name" value="PpiD_chaperone"/>
</dbReference>
<gene>
    <name evidence="13" type="ORF">AJE_14385</name>
</gene>
<dbReference type="GO" id="GO:0003755">
    <property type="term" value="F:peptidyl-prolyl cis-trans isomerase activity"/>
    <property type="evidence" value="ECO:0007669"/>
    <property type="project" value="UniProtKB-KW"/>
</dbReference>
<organism evidence="13 14">
    <name type="scientific">Alishewanella jeotgali KCTC 22429</name>
    <dbReference type="NCBI Taxonomy" id="1129374"/>
    <lineage>
        <taxon>Bacteria</taxon>
        <taxon>Pseudomonadati</taxon>
        <taxon>Pseudomonadota</taxon>
        <taxon>Gammaproteobacteria</taxon>
        <taxon>Alteromonadales</taxon>
        <taxon>Alteromonadaceae</taxon>
        <taxon>Alishewanella</taxon>
    </lineage>
</organism>
<comment type="subcellular location">
    <subcellularLocation>
        <location evidence="1">Cell inner membrane</location>
        <topology evidence="1">Single-pass type II membrane protein</topology>
        <orientation evidence="1">Periplasmic side</orientation>
    </subcellularLocation>
</comment>
<dbReference type="Pfam" id="PF13624">
    <property type="entry name" value="SurA_N_3"/>
    <property type="match status" value="1"/>
</dbReference>
<evidence type="ECO:0000256" key="3">
    <source>
        <dbReference type="ARBA" id="ARBA00022519"/>
    </source>
</evidence>
<name>H3ZHL9_9ALTE</name>
<dbReference type="Gene3D" id="1.10.4030.10">
    <property type="entry name" value="Porin chaperone SurA, peptide-binding domain"/>
    <property type="match status" value="1"/>
</dbReference>
<dbReference type="SUPFAM" id="SSF54534">
    <property type="entry name" value="FKBP-like"/>
    <property type="match status" value="1"/>
</dbReference>
<evidence type="ECO:0000256" key="5">
    <source>
        <dbReference type="ARBA" id="ARBA00022989"/>
    </source>
</evidence>
<proteinExistence type="inferred from homology"/>
<dbReference type="InterPro" id="IPR000297">
    <property type="entry name" value="PPIase_PpiC"/>
</dbReference>
<comment type="caution">
    <text evidence="13">The sequence shown here is derived from an EMBL/GenBank/DDBJ whole genome shotgun (WGS) entry which is preliminary data.</text>
</comment>
<keyword evidence="11 13" id="KW-0413">Isomerase</keyword>
<accession>H3ZHL9</accession>
<keyword evidence="6" id="KW-0472">Membrane</keyword>
<keyword evidence="11" id="KW-0697">Rotamase</keyword>
<evidence type="ECO:0000256" key="6">
    <source>
        <dbReference type="ARBA" id="ARBA00023136"/>
    </source>
</evidence>
<evidence type="ECO:0000313" key="13">
    <source>
        <dbReference type="EMBL" id="EHR39875.1"/>
    </source>
</evidence>
<protein>
    <recommendedName>
        <fullName evidence="9">Periplasmic chaperone PpiD</fullName>
    </recommendedName>
    <alternativeName>
        <fullName evidence="10">Periplasmic folding chaperone</fullName>
    </alternativeName>
</protein>
<dbReference type="Proteomes" id="UP000012046">
    <property type="component" value="Unassembled WGS sequence"/>
</dbReference>
<reference evidence="13 14" key="1">
    <citation type="journal article" date="2012" name="J. Bacteriol.">
        <title>Genome Sequence of Extracellular-Protease-Producing Alishewanella jeotgali Isolated from Traditional Korean Fermented Seafood.</title>
        <authorList>
            <person name="Jung J."/>
            <person name="Chun J."/>
            <person name="Park W."/>
        </authorList>
    </citation>
    <scope>NUCLEOTIDE SEQUENCE [LARGE SCALE GENOMIC DNA]</scope>
    <source>
        <strain evidence="13 14">KCTC 22429</strain>
    </source>
</reference>
<dbReference type="eggNOG" id="COG0760">
    <property type="taxonomic scope" value="Bacteria"/>
</dbReference>
<dbReference type="InterPro" id="IPR023058">
    <property type="entry name" value="PPIase_PpiC_CS"/>
</dbReference>
<dbReference type="Gene3D" id="3.10.50.40">
    <property type="match status" value="1"/>
</dbReference>
<dbReference type="Pfam" id="PF13616">
    <property type="entry name" value="Rotamase_3"/>
    <property type="match status" value="1"/>
</dbReference>
<evidence type="ECO:0000256" key="9">
    <source>
        <dbReference type="ARBA" id="ARBA00040743"/>
    </source>
</evidence>